<dbReference type="InterPro" id="IPR051199">
    <property type="entry name" value="LPS_LOS_Heptosyltrfase"/>
</dbReference>
<dbReference type="GO" id="GO:0008713">
    <property type="term" value="F:ADP-heptose-lipopolysaccharide heptosyltransferase activity"/>
    <property type="evidence" value="ECO:0007669"/>
    <property type="project" value="TreeGrafter"/>
</dbReference>
<dbReference type="Proteomes" id="UP000070617">
    <property type="component" value="Unassembled WGS sequence"/>
</dbReference>
<name>A0A133NGY5_9FUSO</name>
<keyword evidence="2" id="KW-0808">Transferase</keyword>
<dbReference type="PATRIC" id="fig|134605.3.peg.646"/>
<proteinExistence type="predicted"/>
<dbReference type="GO" id="GO:0009244">
    <property type="term" value="P:lipopolysaccharide core region biosynthetic process"/>
    <property type="evidence" value="ECO:0007669"/>
    <property type="project" value="TreeGrafter"/>
</dbReference>
<dbReference type="EMBL" id="LRPX01000026">
    <property type="protein sequence ID" value="KXA15558.1"/>
    <property type="molecule type" value="Genomic_DNA"/>
</dbReference>
<reference evidence="4" key="1">
    <citation type="submission" date="2016-01" db="EMBL/GenBank/DDBJ databases">
        <authorList>
            <person name="Mitreva M."/>
            <person name="Pepin K.H."/>
            <person name="Mihindukulasuriya K.A."/>
            <person name="Fulton R."/>
            <person name="Fronick C."/>
            <person name="O'Laughlin M."/>
            <person name="Miner T."/>
            <person name="Herter B."/>
            <person name="Rosa B.A."/>
            <person name="Cordes M."/>
            <person name="Tomlinson C."/>
            <person name="Wollam A."/>
            <person name="Palsikar V.B."/>
            <person name="Mardis E.R."/>
            <person name="Wilson R.K."/>
        </authorList>
    </citation>
    <scope>NUCLEOTIDE SEQUENCE [LARGE SCALE GENOMIC DNA]</scope>
    <source>
        <strain evidence="4">CMW8396</strain>
    </source>
</reference>
<evidence type="ECO:0000313" key="3">
    <source>
        <dbReference type="EMBL" id="KXA15558.1"/>
    </source>
</evidence>
<comment type="caution">
    <text evidence="3">The sequence shown here is derived from an EMBL/GenBank/DDBJ whole genome shotgun (WGS) entry which is preliminary data.</text>
</comment>
<accession>A0A133NGY5</accession>
<dbReference type="SUPFAM" id="SSF53756">
    <property type="entry name" value="UDP-Glycosyltransferase/glycogen phosphorylase"/>
    <property type="match status" value="1"/>
</dbReference>
<dbReference type="RefSeq" id="WP_147366760.1">
    <property type="nucleotide sequence ID" value="NZ_KQ956522.1"/>
</dbReference>
<organism evidence="3 4">
    <name type="scientific">Fusobacterium equinum</name>
    <dbReference type="NCBI Taxonomy" id="134605"/>
    <lineage>
        <taxon>Bacteria</taxon>
        <taxon>Fusobacteriati</taxon>
        <taxon>Fusobacteriota</taxon>
        <taxon>Fusobacteriia</taxon>
        <taxon>Fusobacteriales</taxon>
        <taxon>Fusobacteriaceae</taxon>
        <taxon>Fusobacterium</taxon>
    </lineage>
</organism>
<evidence type="ECO:0008006" key="5">
    <source>
        <dbReference type="Google" id="ProtNLM"/>
    </source>
</evidence>
<gene>
    <name evidence="3" type="ORF">HMPREF3206_00644</name>
</gene>
<dbReference type="GO" id="GO:0005829">
    <property type="term" value="C:cytosol"/>
    <property type="evidence" value="ECO:0007669"/>
    <property type="project" value="TreeGrafter"/>
</dbReference>
<evidence type="ECO:0000256" key="1">
    <source>
        <dbReference type="ARBA" id="ARBA00022676"/>
    </source>
</evidence>
<sequence length="341" mass="40199">MKKRWKKKCLYLLRKYFLPQKQMQGNGIFITATDGIGDNIVRLCILERLLEKFGKERCYILCENKTKDFMKKIGFQHIIVFEPEHRKRVMGKFNLLKKIFQIPLQEIVSLEFDQHDFPIEFFSNTSTTGYDNIFHPEINQYYKRSIENKSGNIENAVLHFYNEYFQEKLSIEEILPDITKYYRGVEEIKGVMTVGIGAGDRYKIMAPSVLGKILQRMIEIKKLHQVILLGFGPKEQKYVEELRKYISFERYYVDTKVGKLSFEETIAEIQKSQYYLGMDSGLFHVAASLRKQTFGLFTKKNPFTHDFWDNVTVFYGKESQVEDYYGNSILNGISIEEILDE</sequence>
<evidence type="ECO:0000256" key="2">
    <source>
        <dbReference type="ARBA" id="ARBA00022679"/>
    </source>
</evidence>
<dbReference type="PANTHER" id="PTHR30160">
    <property type="entry name" value="TETRAACYLDISACCHARIDE 4'-KINASE-RELATED"/>
    <property type="match status" value="1"/>
</dbReference>
<dbReference type="InterPro" id="IPR002201">
    <property type="entry name" value="Glyco_trans_9"/>
</dbReference>
<dbReference type="Pfam" id="PF01075">
    <property type="entry name" value="Glyco_transf_9"/>
    <property type="match status" value="1"/>
</dbReference>
<keyword evidence="1" id="KW-0328">Glycosyltransferase</keyword>
<dbReference type="Gene3D" id="3.40.50.2000">
    <property type="entry name" value="Glycogen Phosphorylase B"/>
    <property type="match status" value="1"/>
</dbReference>
<dbReference type="STRING" id="134605.HMPREF3206_00644"/>
<dbReference type="AlphaFoldDB" id="A0A133NGY5"/>
<protein>
    <recommendedName>
        <fullName evidence="5">Heptosyltransferase</fullName>
    </recommendedName>
</protein>
<keyword evidence="4" id="KW-1185">Reference proteome</keyword>
<evidence type="ECO:0000313" key="4">
    <source>
        <dbReference type="Proteomes" id="UP000070617"/>
    </source>
</evidence>